<proteinExistence type="predicted"/>
<evidence type="ECO:0000313" key="2">
    <source>
        <dbReference type="Proteomes" id="UP000052268"/>
    </source>
</evidence>
<dbReference type="Proteomes" id="UP000052268">
    <property type="component" value="Unassembled WGS sequence"/>
</dbReference>
<dbReference type="PATRIC" id="fig|1114963.3.peg.351"/>
<gene>
    <name evidence="1" type="ORF">V474_01780</name>
</gene>
<evidence type="ECO:0000313" key="1">
    <source>
        <dbReference type="EMBL" id="KMS60459.1"/>
    </source>
</evidence>
<dbReference type="EMBL" id="JACU01000001">
    <property type="protein sequence ID" value="KMS60459.1"/>
    <property type="molecule type" value="Genomic_DNA"/>
</dbReference>
<dbReference type="AlphaFoldDB" id="A0A0J7Y959"/>
<sequence>MTIMKRRRRLAGAIAIAVPLAVVALGVAAWRDAGVQPVADQTVAIPLPELAK</sequence>
<dbReference type="RefSeq" id="WP_169794982.1">
    <property type="nucleotide sequence ID" value="NZ_KQ130452.1"/>
</dbReference>
<comment type="caution">
    <text evidence="1">The sequence shown here is derived from an EMBL/GenBank/DDBJ whole genome shotgun (WGS) entry which is preliminary data.</text>
</comment>
<keyword evidence="2" id="KW-1185">Reference proteome</keyword>
<reference evidence="1 2" key="1">
    <citation type="journal article" date="2015" name="G3 (Bethesda)">
        <title>Insights into Ongoing Evolution of the Hexachlorocyclohexane Catabolic Pathway from Comparative Genomics of Ten Sphingomonadaceae Strains.</title>
        <authorList>
            <person name="Pearce S.L."/>
            <person name="Oakeshott J.G."/>
            <person name="Pandey G."/>
        </authorList>
    </citation>
    <scope>NUCLEOTIDE SEQUENCE [LARGE SCALE GENOMIC DNA]</scope>
    <source>
        <strain evidence="1 2">LL02</strain>
    </source>
</reference>
<protein>
    <submittedName>
        <fullName evidence="1">Uncharacterized protein</fullName>
    </submittedName>
</protein>
<name>A0A0J7Y959_9SPHN</name>
<accession>A0A0J7Y959</accession>
<organism evidence="1 2">
    <name type="scientific">Novosphingobium barchaimii LL02</name>
    <dbReference type="NCBI Taxonomy" id="1114963"/>
    <lineage>
        <taxon>Bacteria</taxon>
        <taxon>Pseudomonadati</taxon>
        <taxon>Pseudomonadota</taxon>
        <taxon>Alphaproteobacteria</taxon>
        <taxon>Sphingomonadales</taxon>
        <taxon>Sphingomonadaceae</taxon>
        <taxon>Novosphingobium</taxon>
    </lineage>
</organism>